<keyword evidence="3" id="KW-0456">Lyase</keyword>
<dbReference type="SUPFAM" id="SSF52129">
    <property type="entry name" value="Caspase-like"/>
    <property type="match status" value="2"/>
</dbReference>
<accession>A0A5S9F556</accession>
<dbReference type="GO" id="GO:0006508">
    <property type="term" value="P:proteolysis"/>
    <property type="evidence" value="ECO:0007669"/>
    <property type="project" value="InterPro"/>
</dbReference>
<keyword evidence="4" id="KW-1185">Reference proteome</keyword>
<dbReference type="PANTHER" id="PTHR12697">
    <property type="entry name" value="PBS LYASE HEAT-LIKE PROTEIN"/>
    <property type="match status" value="1"/>
</dbReference>
<reference evidence="3 4" key="1">
    <citation type="submission" date="2019-08" db="EMBL/GenBank/DDBJ databases">
        <title>Complete genome sequence of Candidatus Uab amorphum.</title>
        <authorList>
            <person name="Shiratori T."/>
            <person name="Suzuki S."/>
            <person name="Kakizawa Y."/>
            <person name="Ishida K."/>
        </authorList>
    </citation>
    <scope>NUCLEOTIDE SEQUENCE [LARGE SCALE GENOMIC DNA]</scope>
    <source>
        <strain evidence="3 4">SRT547</strain>
    </source>
</reference>
<gene>
    <name evidence="3" type="ORF">UABAM_04644</name>
</gene>
<dbReference type="InterPro" id="IPR011600">
    <property type="entry name" value="Pept_C14_caspase"/>
</dbReference>
<evidence type="ECO:0000256" key="1">
    <source>
        <dbReference type="ARBA" id="ARBA00045876"/>
    </source>
</evidence>
<organism evidence="3 4">
    <name type="scientific">Uabimicrobium amorphum</name>
    <dbReference type="NCBI Taxonomy" id="2596890"/>
    <lineage>
        <taxon>Bacteria</taxon>
        <taxon>Pseudomonadati</taxon>
        <taxon>Planctomycetota</taxon>
        <taxon>Candidatus Uabimicrobiia</taxon>
        <taxon>Candidatus Uabimicrobiales</taxon>
        <taxon>Candidatus Uabimicrobiaceae</taxon>
        <taxon>Candidatus Uabimicrobium</taxon>
    </lineage>
</organism>
<dbReference type="Pfam" id="PF13646">
    <property type="entry name" value="HEAT_2"/>
    <property type="match status" value="8"/>
</dbReference>
<dbReference type="InterPro" id="IPR016024">
    <property type="entry name" value="ARM-type_fold"/>
</dbReference>
<dbReference type="SMART" id="SM00567">
    <property type="entry name" value="EZ_HEAT"/>
    <property type="match status" value="21"/>
</dbReference>
<dbReference type="GO" id="GO:0016491">
    <property type="term" value="F:oxidoreductase activity"/>
    <property type="evidence" value="ECO:0007669"/>
    <property type="project" value="TreeGrafter"/>
</dbReference>
<dbReference type="GO" id="GO:0016829">
    <property type="term" value="F:lyase activity"/>
    <property type="evidence" value="ECO:0007669"/>
    <property type="project" value="UniProtKB-KW"/>
</dbReference>
<feature type="domain" description="Peptidase C14 caspase" evidence="2">
    <location>
        <begin position="140"/>
        <end position="381"/>
    </location>
</feature>
<dbReference type="InterPro" id="IPR011989">
    <property type="entry name" value="ARM-like"/>
</dbReference>
<evidence type="ECO:0000259" key="2">
    <source>
        <dbReference type="Pfam" id="PF00656"/>
    </source>
</evidence>
<comment type="function">
    <text evidence="1">Catalyzes the hydroxylation of the N(6)-(4-aminobutyl)-L-lysine intermediate produced by deoxyhypusine synthase/DHPS on a critical lysine of the eukaryotic translation initiation factor 5A/eIF-5A. This is the second step of the post-translational modification of that lysine into an unusual amino acid residue named hypusine. Hypusination is unique to mature eIF-5A factor and is essential for its function.</text>
</comment>
<dbReference type="KEGG" id="uam:UABAM_04644"/>
<dbReference type="InterPro" id="IPR000225">
    <property type="entry name" value="Armadillo"/>
</dbReference>
<evidence type="ECO:0000313" key="3">
    <source>
        <dbReference type="EMBL" id="BBM86258.1"/>
    </source>
</evidence>
<dbReference type="Gene3D" id="3.40.50.1460">
    <property type="match status" value="1"/>
</dbReference>
<protein>
    <submittedName>
        <fullName evidence="3">HEAT repeat-containing PBS lyase</fullName>
    </submittedName>
</protein>
<dbReference type="PANTHER" id="PTHR12697:SF5">
    <property type="entry name" value="DEOXYHYPUSINE HYDROXYLASE"/>
    <property type="match status" value="1"/>
</dbReference>
<dbReference type="Proteomes" id="UP000326354">
    <property type="component" value="Chromosome"/>
</dbReference>
<sequence>MKKFTVMFFLISFVFIVAEDRSKESISNLVKQLHNADTRLEAIEKLGKMGPEVKSVLPALRKLLHQAIEEDNSLLTLTVIKAIKIIEPSFLKKNSQTQNKIDPLTTKSKRSLVSHSMKNIGGLNILGASHDFHQKLHYGKRHALVIGVNKYNKYYPELDGPNYDAGEVTSVLTSRYGFENVVYLCDTIPENVYRKSELKETPHKFAAYEKFYTTKHGNETIVVVPYITKKVIEKHLKRTFAAVSSNDAIFLFYAGHGVPGHIVATPQNKNDNGHVSLTKIAHDLSQKNAKHTLMVLDCCFGGSILQDKYKPQLEGYHNASFQFATGENIDRVFSRRSFQVISAGTGNEVVADKLNTSTKYAQITDTSGHSPFSAVFLQALKGLVGREDGIILTSDLGYYMMTNLTNDKRLNAKQTPRYGSLGGDGDFMFFPAYKVLNPKLLAPLYLSDKVYADFRSSGCEALGKFIDTFSEQDQISLTKSALHHIAKLLEDDESIPRKTALKFIQEKARKHMQKIKEFDDVVPALTRYFSYQKKQQKIINLESFFSLRNQERNEDDLHKVIDCLGTLHLYADEKTVDILHEYHKKLKLKWEKSVQGRAKPQIVLNKLHKLKKLQNRIGGTLKNQARTYHQTIQEYRWLTTLGIQELKFHENRMNLFLSNTNNPQRIKAFHLLKDELQDSHFKKYFTLRDQWIRKEVLEYLKEKKKDIEILFEVLKNGDYDTKKQIANDLEKIGARAFSAIVEKLKSNKEESKELLFAFLHWEKHLLFEFINQLDRQDQDFFIPIFAKENFDDLYETMTKVKSQTIRSHAVSMIKRLDAVEPFIAKFYLSVNERDEFEKTGAIKIISGKERKYSTALLLSQLLKSENKHARACAADALSKIEKPAISHIAFLLKNNNSKVRESAAYTLGRIGENAHTSVPALIPLLKDRDSDVRRSTVVALGRIGKKAYSAVPALIPLLKDRDSDTRRAVITTLASIGENAYASVPDLVLLLKDQSVADKSLVAETLCKIGKKAMPTVIPLLKNRNTRRYVVRELHYAKKEAHVIVPSLLPLLRDREIRNDVVSTLGKMGEKAHSAVPALIPLLNGKTRGVKRALSLIGKKAVPYLVPLLNDKNPEVRKSIIKILQWIGRKSSTALIPLLKNSSSKVKRHALDKLMKHDDIDSSIIPILISMLKDKDLGWGPYRALCKIGKKAIPYLVPLLKSQDESMIEHARWIISIAINKKAPGELSLTVLLHLLRDNNIFLKDQKKILQKIGEKDVSTLINLLKEQNLATRRSIIIEALGHLGEKADAAVPAITILLNDSDEIIRYSAIRALGEIGEKAFSAIPLLVARLQNSHSQEKEIIAKALGQIGGRAIDAVIPMLKSQNGEMVHCALKTLEEAREKAHKTVPSLIHLLKSPNASTRFLTVRALGRVGKKSDTAASALISLLEDPNSKMRNATVIALGNIGEKAHPAVPFLLTILKKSDKNLKESIVKTLCKIGQKAHSAVPVAVLIPLLKHEETYIRENVEKILRKRGERIVPTLIHVLEDKDTSMKIPVMALLSKIGEKAHVAVPLLTKLLEDQNPDIRYLASEALGKIGEKAHPAIPVFISILKDSESPDLENRKAAAKALGQTGEKSIPFLLPLLQGENDDVRYFAIHALDNMGKKGVSPLLSLLKNSQLYYDYANVERVILLLGKIGQEIVPALIPLLKHQNSDVRKSATEILSQIGKKAHMAVPHLVALLKDQNSDVRENVVEILSKTTEIHFASFIIPFLKDPIPDVRVLAASALGEIGEKAHLAVPALISMIKDPVIYDGSEEDDRFFAAEALAKIGKKAVPALIPLIQDLDREIRESAVSALGEMREKAEKAVLPLISMLENPNPKIKCSAIEALGAIGEKTHLVVPTLVSMLKDQDTDVVCSAASALGEIGEQAEQAVLPLISKLQDQDVKRSAISALGTIGKKVHLVVPILISMLKYEDSYNKSHIFGALREMAEKEESVMEKLAILLKDQDEGVRSEAKNALIKIGEKVIPTIRKFIQNEKEKTSIKLGRSVLNKCLLKAYFKEDQSTFSQIDLELLSRSQDTDILNTVAIIYAWLGDAKKARKYTIKTEETTAKRVKKLLEGKTPRQVEQEIKTSEQEKEHW</sequence>
<dbReference type="InterPro" id="IPR029030">
    <property type="entry name" value="Caspase-like_dom_sf"/>
</dbReference>
<dbReference type="PROSITE" id="PS50077">
    <property type="entry name" value="HEAT_REPEAT"/>
    <property type="match status" value="3"/>
</dbReference>
<dbReference type="RefSeq" id="WP_173013511.1">
    <property type="nucleotide sequence ID" value="NZ_AP019860.1"/>
</dbReference>
<dbReference type="GO" id="GO:0004197">
    <property type="term" value="F:cysteine-type endopeptidase activity"/>
    <property type="evidence" value="ECO:0007669"/>
    <property type="project" value="InterPro"/>
</dbReference>
<dbReference type="InterPro" id="IPR021133">
    <property type="entry name" value="HEAT_type_2"/>
</dbReference>
<dbReference type="Gene3D" id="1.25.10.10">
    <property type="entry name" value="Leucine-rich Repeat Variant"/>
    <property type="match status" value="9"/>
</dbReference>
<evidence type="ECO:0000313" key="4">
    <source>
        <dbReference type="Proteomes" id="UP000326354"/>
    </source>
</evidence>
<dbReference type="EMBL" id="AP019860">
    <property type="protein sequence ID" value="BBM86258.1"/>
    <property type="molecule type" value="Genomic_DNA"/>
</dbReference>
<dbReference type="SMART" id="SM00185">
    <property type="entry name" value="ARM"/>
    <property type="match status" value="10"/>
</dbReference>
<proteinExistence type="predicted"/>
<dbReference type="Pfam" id="PF00656">
    <property type="entry name" value="Peptidase_C14"/>
    <property type="match status" value="1"/>
</dbReference>
<name>A0A5S9F556_UABAM</name>
<dbReference type="InterPro" id="IPR004155">
    <property type="entry name" value="PBS_lyase_HEAT"/>
</dbReference>
<dbReference type="SUPFAM" id="SSF48371">
    <property type="entry name" value="ARM repeat"/>
    <property type="match status" value="4"/>
</dbReference>